<dbReference type="EMBL" id="MNCJ02000328">
    <property type="protein sequence ID" value="KAF5772576.1"/>
    <property type="molecule type" value="Genomic_DNA"/>
</dbReference>
<feature type="region of interest" description="Disordered" evidence="2">
    <location>
        <begin position="207"/>
        <end position="303"/>
    </location>
</feature>
<keyword evidence="1" id="KW-0175">Coiled coil</keyword>
<comment type="caution">
    <text evidence="3">The sequence shown here is derived from an EMBL/GenBank/DDBJ whole genome shotgun (WGS) entry which is preliminary data.</text>
</comment>
<sequence>MNVLDPKAGEDGGDDLEDEISPTREEVIVLSGEGSDRSREGLIPLSTRAGPPQGTGNEPVNEPVGDDVDAPVDTVEQLEARKKKTLDKSEKKKKVEGSATEVPRKRPSTLPFLDYVVVSDTLSGLDAGDKRTERDPDDDETLTEIIKKKKVLEDKKKELDEQVAAALAAKKSKLQKETPPAPSESEIDLGVFSAKRGNLLEKIYAASSSQGVKSGKAPRKVDILKITPPTSPPSRTFGLSPPHVDPGKRKEDDVEVEQVGEGGGAGGDGGNDGARGGGDDVQEESSEATPHHTIYTKVVRGSG</sequence>
<evidence type="ECO:0000313" key="4">
    <source>
        <dbReference type="Proteomes" id="UP000215914"/>
    </source>
</evidence>
<dbReference type="Proteomes" id="UP000215914">
    <property type="component" value="Unassembled WGS sequence"/>
</dbReference>
<feature type="region of interest" description="Disordered" evidence="2">
    <location>
        <begin position="1"/>
        <end position="106"/>
    </location>
</feature>
<feature type="coiled-coil region" evidence="1">
    <location>
        <begin position="142"/>
        <end position="169"/>
    </location>
</feature>
<feature type="region of interest" description="Disordered" evidence="2">
    <location>
        <begin position="169"/>
        <end position="189"/>
    </location>
</feature>
<feature type="compositionally biased region" description="Basic and acidic residues" evidence="2">
    <location>
        <begin position="86"/>
        <end position="96"/>
    </location>
</feature>
<evidence type="ECO:0000256" key="2">
    <source>
        <dbReference type="SAM" id="MobiDB-lite"/>
    </source>
</evidence>
<feature type="compositionally biased region" description="Gly residues" evidence="2">
    <location>
        <begin position="260"/>
        <end position="276"/>
    </location>
</feature>
<name>A0A9K3EFG1_HELAN</name>
<evidence type="ECO:0000313" key="3">
    <source>
        <dbReference type="EMBL" id="KAF5772576.1"/>
    </source>
</evidence>
<gene>
    <name evidence="3" type="ORF">HanXRQr2_Chr13g0578731</name>
</gene>
<reference evidence="3" key="2">
    <citation type="submission" date="2020-06" db="EMBL/GenBank/DDBJ databases">
        <title>Helianthus annuus Genome sequencing and assembly Release 2.</title>
        <authorList>
            <person name="Gouzy J."/>
            <person name="Langlade N."/>
            <person name="Munos S."/>
        </authorList>
    </citation>
    <scope>NUCLEOTIDE SEQUENCE</scope>
    <source>
        <tissue evidence="3">Leaves</tissue>
    </source>
</reference>
<accession>A0A9K3EFG1</accession>
<protein>
    <submittedName>
        <fullName evidence="3">Uncharacterized protein</fullName>
    </submittedName>
</protein>
<evidence type="ECO:0000256" key="1">
    <source>
        <dbReference type="SAM" id="Coils"/>
    </source>
</evidence>
<dbReference type="AlphaFoldDB" id="A0A9K3EFG1"/>
<organism evidence="3 4">
    <name type="scientific">Helianthus annuus</name>
    <name type="common">Common sunflower</name>
    <dbReference type="NCBI Taxonomy" id="4232"/>
    <lineage>
        <taxon>Eukaryota</taxon>
        <taxon>Viridiplantae</taxon>
        <taxon>Streptophyta</taxon>
        <taxon>Embryophyta</taxon>
        <taxon>Tracheophyta</taxon>
        <taxon>Spermatophyta</taxon>
        <taxon>Magnoliopsida</taxon>
        <taxon>eudicotyledons</taxon>
        <taxon>Gunneridae</taxon>
        <taxon>Pentapetalae</taxon>
        <taxon>asterids</taxon>
        <taxon>campanulids</taxon>
        <taxon>Asterales</taxon>
        <taxon>Asteraceae</taxon>
        <taxon>Asteroideae</taxon>
        <taxon>Heliantheae alliance</taxon>
        <taxon>Heliantheae</taxon>
        <taxon>Helianthus</taxon>
    </lineage>
</organism>
<feature type="compositionally biased region" description="Acidic residues" evidence="2">
    <location>
        <begin position="11"/>
        <end position="20"/>
    </location>
</feature>
<dbReference type="Gramene" id="mRNA:HanXRQr2_Chr13g0578731">
    <property type="protein sequence ID" value="mRNA:HanXRQr2_Chr13g0578731"/>
    <property type="gene ID" value="HanXRQr2_Chr13g0578731"/>
</dbReference>
<proteinExistence type="predicted"/>
<keyword evidence="4" id="KW-1185">Reference proteome</keyword>
<reference evidence="3" key="1">
    <citation type="journal article" date="2017" name="Nature">
        <title>The sunflower genome provides insights into oil metabolism, flowering and Asterid evolution.</title>
        <authorList>
            <person name="Badouin H."/>
            <person name="Gouzy J."/>
            <person name="Grassa C.J."/>
            <person name="Murat F."/>
            <person name="Staton S.E."/>
            <person name="Cottret L."/>
            <person name="Lelandais-Briere C."/>
            <person name="Owens G.L."/>
            <person name="Carrere S."/>
            <person name="Mayjonade B."/>
            <person name="Legrand L."/>
            <person name="Gill N."/>
            <person name="Kane N.C."/>
            <person name="Bowers J.E."/>
            <person name="Hubner S."/>
            <person name="Bellec A."/>
            <person name="Berard A."/>
            <person name="Berges H."/>
            <person name="Blanchet N."/>
            <person name="Boniface M.C."/>
            <person name="Brunel D."/>
            <person name="Catrice O."/>
            <person name="Chaidir N."/>
            <person name="Claudel C."/>
            <person name="Donnadieu C."/>
            <person name="Faraut T."/>
            <person name="Fievet G."/>
            <person name="Helmstetter N."/>
            <person name="King M."/>
            <person name="Knapp S.J."/>
            <person name="Lai Z."/>
            <person name="Le Paslier M.C."/>
            <person name="Lippi Y."/>
            <person name="Lorenzon L."/>
            <person name="Mandel J.R."/>
            <person name="Marage G."/>
            <person name="Marchand G."/>
            <person name="Marquand E."/>
            <person name="Bret-Mestries E."/>
            <person name="Morien E."/>
            <person name="Nambeesan S."/>
            <person name="Nguyen T."/>
            <person name="Pegot-Espagnet P."/>
            <person name="Pouilly N."/>
            <person name="Raftis F."/>
            <person name="Sallet E."/>
            <person name="Schiex T."/>
            <person name="Thomas J."/>
            <person name="Vandecasteele C."/>
            <person name="Vares D."/>
            <person name="Vear F."/>
            <person name="Vautrin S."/>
            <person name="Crespi M."/>
            <person name="Mangin B."/>
            <person name="Burke J.M."/>
            <person name="Salse J."/>
            <person name="Munos S."/>
            <person name="Vincourt P."/>
            <person name="Rieseberg L.H."/>
            <person name="Langlade N.B."/>
        </authorList>
    </citation>
    <scope>NUCLEOTIDE SEQUENCE</scope>
    <source>
        <tissue evidence="3">Leaves</tissue>
    </source>
</reference>